<reference evidence="3 4" key="1">
    <citation type="submission" date="2020-08" db="EMBL/GenBank/DDBJ databases">
        <title>Genome sequence of Leucobacter denitrificans KACC 14055T.</title>
        <authorList>
            <person name="Hyun D.-W."/>
            <person name="Bae J.-W."/>
        </authorList>
    </citation>
    <scope>NUCLEOTIDE SEQUENCE [LARGE SCALE GENOMIC DNA]</scope>
    <source>
        <strain evidence="3 4">KACC 14055</strain>
    </source>
</reference>
<evidence type="ECO:0000259" key="2">
    <source>
        <dbReference type="PROSITE" id="PS51740"/>
    </source>
</evidence>
<dbReference type="KEGG" id="ldn:H9L06_09250"/>
<keyword evidence="4" id="KW-1185">Reference proteome</keyword>
<name>A0A7G9S3L4_9MICO</name>
<sequence>MFTVTMTSRGRLTVPNEMRADLGLAAGSKVTFVRLVNGEYRVLPRTHNVMDLAGLLYDPNRRAKTLDDEHSSQTS</sequence>
<gene>
    <name evidence="3" type="ORF">H9L06_09250</name>
</gene>
<dbReference type="AlphaFoldDB" id="A0A7G9S3L4"/>
<evidence type="ECO:0000256" key="1">
    <source>
        <dbReference type="PROSITE-ProRule" id="PRU01076"/>
    </source>
</evidence>
<evidence type="ECO:0000313" key="4">
    <source>
        <dbReference type="Proteomes" id="UP000515934"/>
    </source>
</evidence>
<organism evidence="3 4">
    <name type="scientific">Leucobacter denitrificans</name>
    <dbReference type="NCBI Taxonomy" id="683042"/>
    <lineage>
        <taxon>Bacteria</taxon>
        <taxon>Bacillati</taxon>
        <taxon>Actinomycetota</taxon>
        <taxon>Actinomycetes</taxon>
        <taxon>Micrococcales</taxon>
        <taxon>Microbacteriaceae</taxon>
        <taxon>Leucobacter</taxon>
    </lineage>
</organism>
<feature type="domain" description="SpoVT-AbrB" evidence="2">
    <location>
        <begin position="1"/>
        <end position="47"/>
    </location>
</feature>
<dbReference type="Pfam" id="PF04014">
    <property type="entry name" value="MazE_antitoxin"/>
    <property type="match status" value="1"/>
</dbReference>
<proteinExistence type="predicted"/>
<dbReference type="Gene3D" id="2.10.260.10">
    <property type="match status" value="1"/>
</dbReference>
<dbReference type="PROSITE" id="PS51740">
    <property type="entry name" value="SPOVT_ABRB"/>
    <property type="match status" value="1"/>
</dbReference>
<dbReference type="Proteomes" id="UP000515934">
    <property type="component" value="Chromosome"/>
</dbReference>
<dbReference type="InterPro" id="IPR007159">
    <property type="entry name" value="SpoVT-AbrB_dom"/>
</dbReference>
<protein>
    <submittedName>
        <fullName evidence="3">AbrB/MazE/SpoVT family DNA-binding domain-containing protein</fullName>
    </submittedName>
</protein>
<dbReference type="InterPro" id="IPR037914">
    <property type="entry name" value="SpoVT-AbrB_sf"/>
</dbReference>
<dbReference type="SUPFAM" id="SSF89447">
    <property type="entry name" value="AbrB/MazE/MraZ-like"/>
    <property type="match status" value="1"/>
</dbReference>
<dbReference type="GO" id="GO:0003677">
    <property type="term" value="F:DNA binding"/>
    <property type="evidence" value="ECO:0007669"/>
    <property type="project" value="UniProtKB-UniRule"/>
</dbReference>
<dbReference type="EMBL" id="CP060716">
    <property type="protein sequence ID" value="QNN62439.1"/>
    <property type="molecule type" value="Genomic_DNA"/>
</dbReference>
<dbReference type="RefSeq" id="WP_187554909.1">
    <property type="nucleotide sequence ID" value="NZ_CP060716.1"/>
</dbReference>
<keyword evidence="1 3" id="KW-0238">DNA-binding</keyword>
<dbReference type="NCBIfam" id="TIGR01439">
    <property type="entry name" value="lp_hng_hel_AbrB"/>
    <property type="match status" value="1"/>
</dbReference>
<evidence type="ECO:0000313" key="3">
    <source>
        <dbReference type="EMBL" id="QNN62439.1"/>
    </source>
</evidence>
<accession>A0A7G9S3L4</accession>